<dbReference type="InterPro" id="IPR050188">
    <property type="entry name" value="RluA_PseudoU_synthase"/>
</dbReference>
<dbReference type="EMBL" id="CAJNJA010059585">
    <property type="protein sequence ID" value="CAE7868143.1"/>
    <property type="molecule type" value="Genomic_DNA"/>
</dbReference>
<reference evidence="4" key="1">
    <citation type="submission" date="2021-02" db="EMBL/GenBank/DDBJ databases">
        <authorList>
            <person name="Dougan E. K."/>
            <person name="Rhodes N."/>
            <person name="Thang M."/>
            <person name="Chan C."/>
        </authorList>
    </citation>
    <scope>NUCLEOTIDE SEQUENCE</scope>
</reference>
<sequence length="1155" mass="127554">VHSDGDEVDELSLSEAEGDPSMNASALQEAWHLEDELREAKEELRQLRLRCDHGLVERKPMQAYWTSPAATRPPEIHGPTQEPFNLNPPSMAKKHHDSLLQAAQSLVSSTHAPDCTALSERLVAENRRLESEMHELQEFLEAQPLNSGGNWDPRLPLAGAVHESQSKLRSSMQQQMQNSQDALQHLRQGIAEAEAQLQAERRKRRACARELQRAQEEKRNHIASQSLQQELKFKGSMQKQAKVMLELFKLLLGKGTEGFRTRQVGLAVNTYTSFEAQEPKTFASGVEKKVPRAEDLPPDAFDSAGKIKAEYVVEEAYASYPEKHSVWDKIVVPTGTMTLEAFKGWLASEHKLQLRTWSFVLGWKKVVDEENKEMRVPVSCQIYPPPVSVDAALLPPLTDAQGDAMKKIMGSAQIPQAQKMKYLGEWKKAKETGKMPSSSGQEIRGDMSLKDILALMEVRAEKALQDGSLNPKWGKAISDLKGRRFWVIPTDQTPDCAAMSASGETLDVRYMARLEVRDKVMQLCEAEGVHLDSDYFTNRTPEDGSSELEKGRPGPNICGLSHGCEPLVAGAPAMIPSNCDEAQSPRLVMLEEFGLTAEYIATAAAEGRLCVGGRPAETEMSLENGDVVTHTYMMKEPSIPAEAVQVLAENASALVVRKPAGIPCHPQGKYQQCSLTEILRVSHLKDTTGYLHPVNRLDRQTSGIVLLAKTRKAYMALAQEHGAGLRKLYVAGVCGSFDASVAIERWPQWVERRTTAKGDEEVVCRLPLRVEKHRPNQPLTVVVDTTGAGKAAETMIRQRGESLLCRLETGRTHQIRVHLAAMGFPILGDPVYGTTTEHEDVMQLHASVYSVKLDRSLDTGKASEEAFVRRSVLKGARDEHERCVESKMHAGSRFVCGSAENVEERLFPMLRSLVAALFLASSAQAAKSLRERLHGSSPCQCQADTSAVARPSRTKPKCIFIDLGAADGNSYNAFLRGEYGQIKDCPNQEYEAYLVEANPFFQKELKNKAAKSAPGKEIFPMMNGAWMCEADTTFHVVGKASAASSLAPQGNANDVQVHLINVISLIKSKTIPGDKVLLKVDIEGAEFDLIPCLARSDVLSHDMTAFVEEHYFLGGVKRSLTGVTDKEYKDAKQVMMSKGVKMPTYSSITLLDKGE</sequence>
<comment type="caution">
    <text evidence="4">The sequence shown here is derived from an EMBL/GenBank/DDBJ whole genome shotgun (WGS) entry which is preliminary data.</text>
</comment>
<evidence type="ECO:0000313" key="5">
    <source>
        <dbReference type="Proteomes" id="UP000601435"/>
    </source>
</evidence>
<dbReference type="Gene3D" id="3.30.2350.10">
    <property type="entry name" value="Pseudouridine synthase"/>
    <property type="match status" value="1"/>
</dbReference>
<feature type="region of interest" description="Disordered" evidence="2">
    <location>
        <begin position="71"/>
        <end position="99"/>
    </location>
</feature>
<dbReference type="AlphaFoldDB" id="A0A813AGW4"/>
<dbReference type="PROSITE" id="PS01129">
    <property type="entry name" value="PSI_RLU"/>
    <property type="match status" value="1"/>
</dbReference>
<name>A0A813AGW4_9DINO</name>
<feature type="compositionally biased region" description="Acidic residues" evidence="2">
    <location>
        <begin position="1"/>
        <end position="18"/>
    </location>
</feature>
<dbReference type="GO" id="GO:0009982">
    <property type="term" value="F:pseudouridine synthase activity"/>
    <property type="evidence" value="ECO:0007669"/>
    <property type="project" value="InterPro"/>
</dbReference>
<keyword evidence="5" id="KW-1185">Reference proteome</keyword>
<dbReference type="InterPro" id="IPR006224">
    <property type="entry name" value="PsdUridine_synth_RluA-like_CS"/>
</dbReference>
<organism evidence="4 5">
    <name type="scientific">Symbiodinium necroappetens</name>
    <dbReference type="NCBI Taxonomy" id="1628268"/>
    <lineage>
        <taxon>Eukaryota</taxon>
        <taxon>Sar</taxon>
        <taxon>Alveolata</taxon>
        <taxon>Dinophyceae</taxon>
        <taxon>Suessiales</taxon>
        <taxon>Symbiodiniaceae</taxon>
        <taxon>Symbiodinium</taxon>
    </lineage>
</organism>
<dbReference type="InterPro" id="IPR020103">
    <property type="entry name" value="PsdUridine_synth_cat_dom_sf"/>
</dbReference>
<feature type="region of interest" description="Disordered" evidence="2">
    <location>
        <begin position="1"/>
        <end position="27"/>
    </location>
</feature>
<keyword evidence="1" id="KW-0175">Coiled coil</keyword>
<evidence type="ECO:0000256" key="1">
    <source>
        <dbReference type="SAM" id="Coils"/>
    </source>
</evidence>
<accession>A0A813AGW4</accession>
<dbReference type="OrthoDB" id="10006218at2759"/>
<dbReference type="PANTHER" id="PTHR21600:SF40">
    <property type="entry name" value="PSEUDOURIDYLATE SYNTHASE RPUSD2"/>
    <property type="match status" value="1"/>
</dbReference>
<protein>
    <submittedName>
        <fullName evidence="4">Rpusd2 protein</fullName>
    </submittedName>
</protein>
<feature type="domain" description="Pseudouridine synthase RsuA/RluA-like" evidence="3">
    <location>
        <begin position="654"/>
        <end position="821"/>
    </location>
</feature>
<dbReference type="SUPFAM" id="SSF53335">
    <property type="entry name" value="S-adenosyl-L-methionine-dependent methyltransferases"/>
    <property type="match status" value="1"/>
</dbReference>
<feature type="coiled-coil region" evidence="1">
    <location>
        <begin position="176"/>
        <end position="217"/>
    </location>
</feature>
<dbReference type="SUPFAM" id="SSF55120">
    <property type="entry name" value="Pseudouridine synthase"/>
    <property type="match status" value="1"/>
</dbReference>
<dbReference type="Pfam" id="PF00849">
    <property type="entry name" value="PseudoU_synth_2"/>
    <property type="match status" value="1"/>
</dbReference>
<evidence type="ECO:0000256" key="2">
    <source>
        <dbReference type="SAM" id="MobiDB-lite"/>
    </source>
</evidence>
<feature type="non-terminal residue" evidence="4">
    <location>
        <position position="1"/>
    </location>
</feature>
<dbReference type="Gene3D" id="3.40.50.150">
    <property type="entry name" value="Vaccinia Virus protein VP39"/>
    <property type="match status" value="1"/>
</dbReference>
<dbReference type="GO" id="GO:0003723">
    <property type="term" value="F:RNA binding"/>
    <property type="evidence" value="ECO:0007669"/>
    <property type="project" value="InterPro"/>
</dbReference>
<dbReference type="PANTHER" id="PTHR21600">
    <property type="entry name" value="MITOCHONDRIAL RNA PSEUDOURIDINE SYNTHASE"/>
    <property type="match status" value="1"/>
</dbReference>
<evidence type="ECO:0000313" key="4">
    <source>
        <dbReference type="EMBL" id="CAE7868143.1"/>
    </source>
</evidence>
<dbReference type="Proteomes" id="UP000601435">
    <property type="component" value="Unassembled WGS sequence"/>
</dbReference>
<dbReference type="GO" id="GO:0000455">
    <property type="term" value="P:enzyme-directed rRNA pseudouridine synthesis"/>
    <property type="evidence" value="ECO:0007669"/>
    <property type="project" value="TreeGrafter"/>
</dbReference>
<dbReference type="InterPro" id="IPR029063">
    <property type="entry name" value="SAM-dependent_MTases_sf"/>
</dbReference>
<dbReference type="InterPro" id="IPR006145">
    <property type="entry name" value="PsdUridine_synth_RsuA/RluA"/>
</dbReference>
<proteinExistence type="predicted"/>
<gene>
    <name evidence="4" type="primary">Rpusd2</name>
    <name evidence="4" type="ORF">SNEC2469_LOCUS27896</name>
</gene>
<evidence type="ECO:0000259" key="3">
    <source>
        <dbReference type="Pfam" id="PF00849"/>
    </source>
</evidence>